<dbReference type="Proteomes" id="UP000001882">
    <property type="component" value="Chromosome"/>
</dbReference>
<feature type="transmembrane region" description="Helical" evidence="1">
    <location>
        <begin position="153"/>
        <end position="174"/>
    </location>
</feature>
<evidence type="ECO:0000313" key="4">
    <source>
        <dbReference type="Proteomes" id="UP000001882"/>
    </source>
</evidence>
<keyword evidence="3" id="KW-0808">Transferase</keyword>
<feature type="transmembrane region" description="Helical" evidence="1">
    <location>
        <begin position="323"/>
        <end position="344"/>
    </location>
</feature>
<dbReference type="PATRIC" id="fig|304371.9.peg.250"/>
<reference evidence="3 4" key="2">
    <citation type="journal article" date="2008" name="Int. J. Syst. Evol. Microbiol.">
        <title>Methanocella paludicola gen. nov., sp. nov., a methane-producing archaeon, the first isolate of the lineage 'Rice Cluster I', and proposal of the new archaeal order Methanocellales ord. nov.</title>
        <authorList>
            <person name="Sakai S."/>
            <person name="Imachi H."/>
            <person name="Hanada S."/>
            <person name="Ohashi A."/>
            <person name="Harada H."/>
            <person name="Kamagata Y."/>
        </authorList>
    </citation>
    <scope>NUCLEOTIDE SEQUENCE [LARGE SCALE GENOMIC DNA]</scope>
    <source>
        <strain evidence="4">DSM 17711 / JCM 13418 / NBRC 101707 / SANAE</strain>
    </source>
</reference>
<reference evidence="4" key="3">
    <citation type="journal article" date="2011" name="PLoS ONE">
        <title>Genome sequence of a mesophilic hydrogenotrophic methanogen Methanocella paludicola, the first cultivated representative of the order Methanocellales.</title>
        <authorList>
            <person name="Sakai S."/>
            <person name="Takaki Y."/>
            <person name="Shimamura S."/>
            <person name="Sekine M."/>
            <person name="Tajima T."/>
            <person name="Kosugi H."/>
            <person name="Ichikawa N."/>
            <person name="Tasumi E."/>
            <person name="Hiraki A.T."/>
            <person name="Shimizu A."/>
            <person name="Kato Y."/>
            <person name="Nishiko R."/>
            <person name="Mori K."/>
            <person name="Fujita N."/>
            <person name="Imachi H."/>
            <person name="Takai K."/>
        </authorList>
    </citation>
    <scope>NUCLEOTIDE SEQUENCE [LARGE SCALE GENOMIC DNA]</scope>
    <source>
        <strain evidence="4">DSM 17711 / JCM 13418 / NBRC 101707 / SANAE</strain>
    </source>
</reference>
<dbReference type="InterPro" id="IPR002656">
    <property type="entry name" value="Acyl_transf_3_dom"/>
</dbReference>
<reference evidence="3 4" key="1">
    <citation type="journal article" date="2007" name="Appl. Environ. Microbiol.">
        <title>Isolation of key methanogens for global methane emission from rice paddy fields: a novel isolate affiliated with the clone cluster rice cluster I.</title>
        <authorList>
            <person name="Sakai S."/>
            <person name="Imachi H."/>
            <person name="Sekiguchi Y."/>
            <person name="Ohashi A."/>
            <person name="Harada H."/>
            <person name="Kamagata Y."/>
        </authorList>
    </citation>
    <scope>NUCLEOTIDE SEQUENCE [LARGE SCALE GENOMIC DNA]</scope>
    <source>
        <strain evidence="4">DSM 17711 / JCM 13418 / NBRC 101707 / SANAE</strain>
    </source>
</reference>
<dbReference type="InterPro" id="IPR050879">
    <property type="entry name" value="Acyltransferase_3"/>
</dbReference>
<evidence type="ECO:0000313" key="3">
    <source>
        <dbReference type="EMBL" id="BAI60315.1"/>
    </source>
</evidence>
<organism evidence="3 4">
    <name type="scientific">Methanocella paludicola (strain DSM 17711 / JCM 13418 / NBRC 101707 / SANAE)</name>
    <dbReference type="NCBI Taxonomy" id="304371"/>
    <lineage>
        <taxon>Archaea</taxon>
        <taxon>Methanobacteriati</taxon>
        <taxon>Methanobacteriota</taxon>
        <taxon>Stenosarchaea group</taxon>
        <taxon>Methanomicrobia</taxon>
        <taxon>Methanocellales</taxon>
        <taxon>Methanocellaceae</taxon>
        <taxon>Methanocella</taxon>
    </lineage>
</organism>
<keyword evidence="3" id="KW-0012">Acyltransferase</keyword>
<dbReference type="GO" id="GO:0000271">
    <property type="term" value="P:polysaccharide biosynthetic process"/>
    <property type="evidence" value="ECO:0007669"/>
    <property type="project" value="TreeGrafter"/>
</dbReference>
<name>D1YV43_METPS</name>
<feature type="transmembrane region" description="Helical" evidence="1">
    <location>
        <begin position="43"/>
        <end position="65"/>
    </location>
</feature>
<dbReference type="GO" id="GO:0016020">
    <property type="term" value="C:membrane"/>
    <property type="evidence" value="ECO:0007669"/>
    <property type="project" value="TreeGrafter"/>
</dbReference>
<protein>
    <submittedName>
        <fullName evidence="3">Acyltransferase</fullName>
    </submittedName>
</protein>
<accession>D1YV43</accession>
<dbReference type="GO" id="GO:0016747">
    <property type="term" value="F:acyltransferase activity, transferring groups other than amino-acyl groups"/>
    <property type="evidence" value="ECO:0007669"/>
    <property type="project" value="InterPro"/>
</dbReference>
<dbReference type="InParanoid" id="D1YV43"/>
<evidence type="ECO:0000259" key="2">
    <source>
        <dbReference type="Pfam" id="PF01757"/>
    </source>
</evidence>
<dbReference type="AlphaFoldDB" id="D1YV43"/>
<feature type="transmembrane region" description="Helical" evidence="1">
    <location>
        <begin position="251"/>
        <end position="279"/>
    </location>
</feature>
<keyword evidence="1" id="KW-0472">Membrane</keyword>
<keyword evidence="4" id="KW-1185">Reference proteome</keyword>
<keyword evidence="1" id="KW-1133">Transmembrane helix</keyword>
<feature type="transmembrane region" description="Helical" evidence="1">
    <location>
        <begin position="300"/>
        <end position="317"/>
    </location>
</feature>
<sequence length="372" mass="42102">MTVENDTHKSNNFDFLRVFAALLVIFSHSFPLSGIHTEPLGAITGYMTCGALGVAIFFIISGYLITKSWMEHPSAIRFLWNRSLRIFPGLFVVTIICILVLGPLVTNLSLSEYFAQAEYLWLYLKNTTLLSISFYLPGVFTNNPYQVAVNGSLWSLPIEFGMYLLILALGLLGLLRKKEFLLLLASCTIIVFAFNNIPELATIKPIVDLFDAISILGFLTSISTGIAIMFMIGAIYYLYKDSIVYNGWISLTLFVALCLSFKTNFFQLASLICLPYMIIWASQVPTRYIKNTGKYGDFSYGLYIYAFPVQQLIMNYFNGISWLELFILAVPATFICAFLSWHLIESNFLKLKKIDLQLLFETMIKKISPKIA</sequence>
<dbReference type="KEGG" id="mpd:MCP_0243"/>
<dbReference type="RefSeq" id="WP_012898995.1">
    <property type="nucleotide sequence ID" value="NC_013665.1"/>
</dbReference>
<dbReference type="OrthoDB" id="107308at2157"/>
<dbReference type="EMBL" id="AP011532">
    <property type="protein sequence ID" value="BAI60315.1"/>
    <property type="molecule type" value="Genomic_DNA"/>
</dbReference>
<dbReference type="PANTHER" id="PTHR23028">
    <property type="entry name" value="ACETYLTRANSFERASE"/>
    <property type="match status" value="1"/>
</dbReference>
<keyword evidence="1" id="KW-0812">Transmembrane</keyword>
<feature type="transmembrane region" description="Helical" evidence="1">
    <location>
        <begin position="180"/>
        <end position="197"/>
    </location>
</feature>
<gene>
    <name evidence="3" type="ordered locus">MCP_0243</name>
</gene>
<feature type="domain" description="Acyltransferase 3" evidence="2">
    <location>
        <begin position="12"/>
        <end position="340"/>
    </location>
</feature>
<feature type="transmembrane region" description="Helical" evidence="1">
    <location>
        <begin position="12"/>
        <end position="31"/>
    </location>
</feature>
<proteinExistence type="predicted"/>
<dbReference type="PANTHER" id="PTHR23028:SF53">
    <property type="entry name" value="ACYL_TRANSF_3 DOMAIN-CONTAINING PROTEIN"/>
    <property type="match status" value="1"/>
</dbReference>
<dbReference type="STRING" id="304371.MCP_0243"/>
<evidence type="ECO:0000256" key="1">
    <source>
        <dbReference type="SAM" id="Phobius"/>
    </source>
</evidence>
<dbReference type="eggNOG" id="arCOG10419">
    <property type="taxonomic scope" value="Archaea"/>
</dbReference>
<dbReference type="Pfam" id="PF01757">
    <property type="entry name" value="Acyl_transf_3"/>
    <property type="match status" value="1"/>
</dbReference>
<feature type="transmembrane region" description="Helical" evidence="1">
    <location>
        <begin position="209"/>
        <end position="239"/>
    </location>
</feature>
<dbReference type="GeneID" id="8680377"/>
<feature type="transmembrane region" description="Helical" evidence="1">
    <location>
        <begin position="86"/>
        <end position="108"/>
    </location>
</feature>